<proteinExistence type="predicted"/>
<evidence type="ECO:0000313" key="2">
    <source>
        <dbReference type="Proteomes" id="UP000221468"/>
    </source>
</evidence>
<dbReference type="EMBL" id="KY742649">
    <property type="protein sequence ID" value="AQZ54633.1"/>
    <property type="molecule type" value="Genomic_DNA"/>
</dbReference>
<dbReference type="KEGG" id="vg:40076432"/>
<dbReference type="RefSeq" id="YP_009600626.1">
    <property type="nucleotide sequence ID" value="NC_041925.1"/>
</dbReference>
<evidence type="ECO:0000313" key="1">
    <source>
        <dbReference type="EMBL" id="AQZ54633.1"/>
    </source>
</evidence>
<dbReference type="OrthoDB" id="19169at10239"/>
<organism evidence="1 2">
    <name type="scientific">Proteus phage VB_PmiS-Isfahan</name>
    <dbReference type="NCBI Taxonomy" id="1969841"/>
    <lineage>
        <taxon>Viruses</taxon>
        <taxon>Duplodnaviria</taxon>
        <taxon>Heunggongvirae</taxon>
        <taxon>Uroviricota</taxon>
        <taxon>Caudoviricetes</taxon>
        <taxon>Gorganvirus</taxon>
        <taxon>Gorganvirus isfahan</taxon>
    </lineage>
</organism>
<protein>
    <submittedName>
        <fullName evidence="1">Uncharacterized protein</fullName>
    </submittedName>
</protein>
<accession>A0A1U9ZA94</accession>
<reference evidence="1 2" key="1">
    <citation type="journal article" date="2019" name="Genomics">
        <title>Genomic analyses of a novel bacteriophage (VB_PmiS-Isfahan) within Siphoviridae family infecting Proteus mirabilis.</title>
        <authorList>
            <person name="Yazdi M."/>
            <person name="Bouzari M."/>
            <person name="Ghaemi E.A."/>
        </authorList>
    </citation>
    <scope>NUCLEOTIDE SEQUENCE [LARGE SCALE GENOMIC DNA]</scope>
</reference>
<dbReference type="GeneID" id="40076432"/>
<dbReference type="Proteomes" id="UP000221468">
    <property type="component" value="Segment"/>
</dbReference>
<keyword evidence="2" id="KW-1185">Reference proteome</keyword>
<sequence>MTPEFREFLTQSITGVGMVDGVEIRHPSLQTSVFMTPVYPGFTDSEGNFYEYVPFAVNRSSKQGDLKQEFKFTIQDINEIVAVYVDQIPIDTELRPNVILRTFLYRDGGVIADIADGPYILEAENITFTSQGCTFTATAQQTNYSGTGLIYTGSRFPTLKAYMQ</sequence>
<name>A0A1U9ZA94_9CAUD</name>